<dbReference type="EMBL" id="JAOYFB010000037">
    <property type="protein sequence ID" value="KAK4024651.1"/>
    <property type="molecule type" value="Genomic_DNA"/>
</dbReference>
<evidence type="ECO:0000256" key="1">
    <source>
        <dbReference type="SAM" id="MobiDB-lite"/>
    </source>
</evidence>
<evidence type="ECO:0000313" key="3">
    <source>
        <dbReference type="Proteomes" id="UP001234178"/>
    </source>
</evidence>
<dbReference type="Proteomes" id="UP001234178">
    <property type="component" value="Unassembled WGS sequence"/>
</dbReference>
<feature type="compositionally biased region" description="Polar residues" evidence="1">
    <location>
        <begin position="164"/>
        <end position="188"/>
    </location>
</feature>
<organism evidence="2 3">
    <name type="scientific">Daphnia magna</name>
    <dbReference type="NCBI Taxonomy" id="35525"/>
    <lineage>
        <taxon>Eukaryota</taxon>
        <taxon>Metazoa</taxon>
        <taxon>Ecdysozoa</taxon>
        <taxon>Arthropoda</taxon>
        <taxon>Crustacea</taxon>
        <taxon>Branchiopoda</taxon>
        <taxon>Diplostraca</taxon>
        <taxon>Cladocera</taxon>
        <taxon>Anomopoda</taxon>
        <taxon>Daphniidae</taxon>
        <taxon>Daphnia</taxon>
    </lineage>
</organism>
<keyword evidence="3" id="KW-1185">Reference proteome</keyword>
<protein>
    <submittedName>
        <fullName evidence="2">Uncharacterized protein</fullName>
    </submittedName>
</protein>
<evidence type="ECO:0000313" key="2">
    <source>
        <dbReference type="EMBL" id="KAK4024651.1"/>
    </source>
</evidence>
<reference evidence="2 3" key="1">
    <citation type="journal article" date="2023" name="Nucleic Acids Res.">
        <title>The hologenome of Daphnia magna reveals possible DNA methylation and microbiome-mediated evolution of the host genome.</title>
        <authorList>
            <person name="Chaturvedi A."/>
            <person name="Li X."/>
            <person name="Dhandapani V."/>
            <person name="Marshall H."/>
            <person name="Kissane S."/>
            <person name="Cuenca-Cambronero M."/>
            <person name="Asole G."/>
            <person name="Calvet F."/>
            <person name="Ruiz-Romero M."/>
            <person name="Marangio P."/>
            <person name="Guigo R."/>
            <person name="Rago D."/>
            <person name="Mirbahai L."/>
            <person name="Eastwood N."/>
            <person name="Colbourne J.K."/>
            <person name="Zhou J."/>
            <person name="Mallon E."/>
            <person name="Orsini L."/>
        </authorList>
    </citation>
    <scope>NUCLEOTIDE SEQUENCE [LARGE SCALE GENOMIC DNA]</scope>
    <source>
        <strain evidence="2">LRV0_1</strain>
    </source>
</reference>
<comment type="caution">
    <text evidence="2">The sequence shown here is derived from an EMBL/GenBank/DDBJ whole genome shotgun (WGS) entry which is preliminary data.</text>
</comment>
<feature type="region of interest" description="Disordered" evidence="1">
    <location>
        <begin position="164"/>
        <end position="190"/>
    </location>
</feature>
<gene>
    <name evidence="2" type="ORF">OUZ56_010073</name>
</gene>
<sequence>MTCDEPEPPHQPQIIMSVPSNIPLTKSLAPPIIVISSSSQTVNSQSQIKTATPNVIRVTTTSSYPSAPTSKTQLIGSHHPKSLTPTRLFTPLVLVPVTTPKPIATSTVFAGVLNKFLGFASKAYEALIPNKSSSNPVSTSGMRRNVPEATVQTSALTTATFVTPPTQSVNETTSQSTIGTSAQPSHAVSNPAPNPAPMFKVFVHDVVSSPDAERITHLCDALTPTIRKDIFGILLNPGLYQHALSELHKRYGNAKIVSQACTSSLLKLQPFRDNDYKSLRAF</sequence>
<accession>A0ABR0AHQ6</accession>
<proteinExistence type="predicted"/>
<name>A0ABR0AHQ6_9CRUS</name>